<gene>
    <name evidence="2" type="ORF">RCJMB04_20c20</name>
</gene>
<feature type="region of interest" description="Disordered" evidence="1">
    <location>
        <begin position="34"/>
        <end position="100"/>
    </location>
</feature>
<evidence type="ECO:0000313" key="2">
    <source>
        <dbReference type="EMBL" id="CAG32213.1"/>
    </source>
</evidence>
<sequence length="100" mass="10922">MPHFTVVPVEDKHRAEYDSVEGLSWVDYREPAAAPAAGDSYDTVSSDGEQARPSGRRWCCSRSESRSPLRQRRLSGAAAPPLVVPGRRAERCQPVAASGR</sequence>
<dbReference type="EMBL" id="AJ720554">
    <property type="protein sequence ID" value="CAG32213.1"/>
    <property type="molecule type" value="mRNA"/>
</dbReference>
<accession>Q5ZJ80</accession>
<dbReference type="VEuPathDB" id="HostDB:geneid_415715"/>
<name>Q5ZJ80_CHICK</name>
<organism evidence="2">
    <name type="scientific">Gallus gallus</name>
    <name type="common">Chicken</name>
    <dbReference type="NCBI Taxonomy" id="9031"/>
    <lineage>
        <taxon>Eukaryota</taxon>
        <taxon>Metazoa</taxon>
        <taxon>Chordata</taxon>
        <taxon>Craniata</taxon>
        <taxon>Vertebrata</taxon>
        <taxon>Euteleostomi</taxon>
        <taxon>Archelosauria</taxon>
        <taxon>Archosauria</taxon>
        <taxon>Dinosauria</taxon>
        <taxon>Saurischia</taxon>
        <taxon>Theropoda</taxon>
        <taxon>Coelurosauria</taxon>
        <taxon>Aves</taxon>
        <taxon>Neognathae</taxon>
        <taxon>Galloanserae</taxon>
        <taxon>Galliformes</taxon>
        <taxon>Phasianidae</taxon>
        <taxon>Phasianinae</taxon>
        <taxon>Gallus</taxon>
    </lineage>
</organism>
<proteinExistence type="evidence at transcript level"/>
<protein>
    <submittedName>
        <fullName evidence="2">Uncharacterized protein</fullName>
    </submittedName>
</protein>
<dbReference type="AlphaFoldDB" id="Q5ZJ80"/>
<reference evidence="2" key="1">
    <citation type="journal article" date="2005" name="Genome Biol.">
        <title>Full-length cDNAs from chicken bursal lymphocytes to facilitate gene function analysis.</title>
        <authorList>
            <person name="Caldwell R.B."/>
            <person name="Kierzek A.M."/>
            <person name="Arakawa H."/>
            <person name="Bezzubov Y."/>
            <person name="Zaim J."/>
            <person name="Fiedler P."/>
            <person name="Kutter S."/>
            <person name="Blagodatski A."/>
            <person name="Kostovska D."/>
            <person name="Koter M."/>
            <person name="Plachy J."/>
            <person name="Carninci P."/>
            <person name="Hayashizaki Y."/>
            <person name="Buerstedde J.M."/>
        </authorList>
    </citation>
    <scope>NUCLEOTIDE SEQUENCE</scope>
    <source>
        <strain evidence="2">CB</strain>
        <tissue evidence="2">Bursa</tissue>
    </source>
</reference>
<evidence type="ECO:0000256" key="1">
    <source>
        <dbReference type="SAM" id="MobiDB-lite"/>
    </source>
</evidence>